<organism evidence="1 2">
    <name type="scientific">Paenibacillus polymyxa (strain SC2)</name>
    <name type="common">Bacillus polymyxa</name>
    <dbReference type="NCBI Taxonomy" id="886882"/>
    <lineage>
        <taxon>Bacteria</taxon>
        <taxon>Bacillati</taxon>
        <taxon>Bacillota</taxon>
        <taxon>Bacilli</taxon>
        <taxon>Bacillales</taxon>
        <taxon>Paenibacillaceae</taxon>
        <taxon>Paenibacillus</taxon>
    </lineage>
</organism>
<evidence type="ECO:0000313" key="1">
    <source>
        <dbReference type="EMBL" id="ADO55588.1"/>
    </source>
</evidence>
<dbReference type="NCBIfam" id="TIGR03930">
    <property type="entry name" value="WXG100_ESAT6"/>
    <property type="match status" value="1"/>
</dbReference>
<dbReference type="Pfam" id="PF06013">
    <property type="entry name" value="WXG100"/>
    <property type="match status" value="1"/>
</dbReference>
<dbReference type="PATRIC" id="fig|886882.15.peg.1593"/>
<dbReference type="HOGENOM" id="CLU_655267_0_0_9"/>
<gene>
    <name evidence="1" type="ORF">PPSC2_07685</name>
</gene>
<accession>E3EH28</accession>
<dbReference type="AlphaFoldDB" id="E3EH28"/>
<sequence>MTTIKVTPEQLMTVSKQFELAQQTATQMNSNLLKQISSMGQLWEGLTKEHFYYSFQTAQKNMNDFVTLMDSIARELRHHADKFRLADLMEAGNIDTSCLPPPPNSCAIPAPDTRNAFQKSVDSLTELGQDFVDANSVRYEKKFDSVWSFLDYMSYGIPKGMYQGYMERAAKQNDSWNDMLNFGTFGITGMIQGAFNPTNAWSKEHWANMIGTAGLFGGVSSVIKPKIGLSGSIKYTPLKDGTTRIIKEADNARKIIDTNGLRNEVPLTVAQIEGLTQYAKKLGMPQENIRVAGPNDTSPTGLLFDTILNINNDVLPSNATGKLAANSRITGHGTIAHEVVGHYEAGLAGKSFRVMDDEFNVITRNFALDEAQASIRAARFAPDLTQLERIMLLRDGITRLKNEGIKIREVKDILFIHER</sequence>
<dbReference type="SUPFAM" id="SSF140453">
    <property type="entry name" value="EsxAB dimer-like"/>
    <property type="match status" value="1"/>
</dbReference>
<evidence type="ECO:0008006" key="3">
    <source>
        <dbReference type="Google" id="ProtNLM"/>
    </source>
</evidence>
<proteinExistence type="predicted"/>
<dbReference type="InterPro" id="IPR010310">
    <property type="entry name" value="T7SS_ESAT-6-like"/>
</dbReference>
<dbReference type="Gene3D" id="1.10.287.850">
    <property type="entry name" value="HP0062-like domain"/>
    <property type="match status" value="1"/>
</dbReference>
<evidence type="ECO:0000313" key="2">
    <source>
        <dbReference type="Proteomes" id="UP000006868"/>
    </source>
</evidence>
<dbReference type="InterPro" id="IPR036689">
    <property type="entry name" value="ESAT-6-like_sf"/>
</dbReference>
<dbReference type="eggNOG" id="COG4842">
    <property type="taxonomic scope" value="Bacteria"/>
</dbReference>
<dbReference type="Proteomes" id="UP000006868">
    <property type="component" value="Chromosome"/>
</dbReference>
<dbReference type="RefSeq" id="WP_013370215.1">
    <property type="nucleotide sequence ID" value="NC_014622.2"/>
</dbReference>
<protein>
    <recommendedName>
        <fullName evidence="3">WXG100 family type VII secretion target</fullName>
    </recommendedName>
</protein>
<dbReference type="OrthoDB" id="3078571at2"/>
<name>E3EH28_PAEPS</name>
<dbReference type="EMBL" id="CP002213">
    <property type="protein sequence ID" value="ADO55588.1"/>
    <property type="molecule type" value="Genomic_DNA"/>
</dbReference>
<reference evidence="1 2" key="1">
    <citation type="journal article" date="2011" name="J. Bacteriol.">
        <title>Complete genome sequence of Paenibacillus polymyxa SC2, a strain of plant growth-promoting Rhizobacterium with broad-spectrum antimicrobial activity.</title>
        <authorList>
            <person name="Ma M."/>
            <person name="Wang C."/>
            <person name="Ding Y."/>
            <person name="Li L."/>
            <person name="Shen D."/>
            <person name="Jiang X."/>
            <person name="Guan D."/>
            <person name="Cao F."/>
            <person name="Chen H."/>
            <person name="Feng R."/>
            <person name="Wang X."/>
            <person name="Ge Y."/>
            <person name="Yao L."/>
            <person name="Bing X."/>
            <person name="Yang X."/>
            <person name="Li J."/>
            <person name="Du B."/>
        </authorList>
    </citation>
    <scope>NUCLEOTIDE SEQUENCE [LARGE SCALE GENOMIC DNA]</scope>
    <source>
        <strain evidence="1 2">SC2</strain>
    </source>
</reference>
<dbReference type="KEGG" id="ppm:PPSC2_07685"/>